<proteinExistence type="predicted"/>
<dbReference type="AlphaFoldDB" id="A0A9Q3FBV7"/>
<dbReference type="Proteomes" id="UP000765509">
    <property type="component" value="Unassembled WGS sequence"/>
</dbReference>
<dbReference type="EMBL" id="AVOT02041873">
    <property type="protein sequence ID" value="MBW0537243.1"/>
    <property type="molecule type" value="Genomic_DNA"/>
</dbReference>
<organism evidence="1 2">
    <name type="scientific">Austropuccinia psidii MF-1</name>
    <dbReference type="NCBI Taxonomy" id="1389203"/>
    <lineage>
        <taxon>Eukaryota</taxon>
        <taxon>Fungi</taxon>
        <taxon>Dikarya</taxon>
        <taxon>Basidiomycota</taxon>
        <taxon>Pucciniomycotina</taxon>
        <taxon>Pucciniomycetes</taxon>
        <taxon>Pucciniales</taxon>
        <taxon>Sphaerophragmiaceae</taxon>
        <taxon>Austropuccinia</taxon>
    </lineage>
</organism>
<comment type="caution">
    <text evidence="1">The sequence shown here is derived from an EMBL/GenBank/DDBJ whole genome shotgun (WGS) entry which is preliminary data.</text>
</comment>
<keyword evidence="2" id="KW-1185">Reference proteome</keyword>
<sequence length="99" mass="11498">MKTPNRNMFRWQIAIQKYIINMNLIHKEGDILKNADGLSRWASANTPDNSAYVPLEAEPQTPIESMNITDIGNKLFEEVRESYKQDKNCHILTDFLDKD</sequence>
<evidence type="ECO:0000313" key="2">
    <source>
        <dbReference type="Proteomes" id="UP000765509"/>
    </source>
</evidence>
<protein>
    <submittedName>
        <fullName evidence="1">Uncharacterized protein</fullName>
    </submittedName>
</protein>
<gene>
    <name evidence="1" type="ORF">O181_076958</name>
</gene>
<evidence type="ECO:0000313" key="1">
    <source>
        <dbReference type="EMBL" id="MBW0537243.1"/>
    </source>
</evidence>
<name>A0A9Q3FBV7_9BASI</name>
<accession>A0A9Q3FBV7</accession>
<reference evidence="1" key="1">
    <citation type="submission" date="2021-03" db="EMBL/GenBank/DDBJ databases">
        <title>Draft genome sequence of rust myrtle Austropuccinia psidii MF-1, a brazilian biotype.</title>
        <authorList>
            <person name="Quecine M.C."/>
            <person name="Pachon D.M.R."/>
            <person name="Bonatelli M.L."/>
            <person name="Correr F.H."/>
            <person name="Franceschini L.M."/>
            <person name="Leite T.F."/>
            <person name="Margarido G.R.A."/>
            <person name="Almeida C.A."/>
            <person name="Ferrarezi J.A."/>
            <person name="Labate C.A."/>
        </authorList>
    </citation>
    <scope>NUCLEOTIDE SEQUENCE</scope>
    <source>
        <strain evidence="1">MF-1</strain>
    </source>
</reference>